<dbReference type="InParanoid" id="A0A482WYA1"/>
<dbReference type="InterPro" id="IPR008942">
    <property type="entry name" value="ENTH_VHS"/>
</dbReference>
<comment type="caution">
    <text evidence="11">The sequence shown here is derived from an EMBL/GenBank/DDBJ whole genome shotgun (WGS) entry which is preliminary data.</text>
</comment>
<dbReference type="FunFam" id="1.25.40.90:FF:000009">
    <property type="entry name" value="Putative signal transducing adapter molecule 1"/>
    <property type="match status" value="1"/>
</dbReference>
<dbReference type="CDD" id="cd21388">
    <property type="entry name" value="GAT_STAM"/>
    <property type="match status" value="1"/>
</dbReference>
<keyword evidence="6" id="KW-0653">Protein transport</keyword>
<evidence type="ECO:0000256" key="8">
    <source>
        <dbReference type="SAM" id="MobiDB-lite"/>
    </source>
</evidence>
<protein>
    <recommendedName>
        <fullName evidence="13">Signal transducing adapter molecule 1</fullName>
    </recommendedName>
</protein>
<feature type="compositionally biased region" description="Polar residues" evidence="8">
    <location>
        <begin position="440"/>
        <end position="449"/>
    </location>
</feature>
<dbReference type="PRINTS" id="PR00452">
    <property type="entry name" value="SH3DOMAIN"/>
</dbReference>
<keyword evidence="12" id="KW-1185">Reference proteome</keyword>
<dbReference type="GO" id="GO:0035091">
    <property type="term" value="F:phosphatidylinositol binding"/>
    <property type="evidence" value="ECO:0007669"/>
    <property type="project" value="InterPro"/>
</dbReference>
<dbReference type="GO" id="GO:0043328">
    <property type="term" value="P:protein transport to vacuole involved in ubiquitin-dependent protein catabolic process via the multivesicular body sorting pathway"/>
    <property type="evidence" value="ECO:0007669"/>
    <property type="project" value="TreeGrafter"/>
</dbReference>
<dbReference type="InterPro" id="IPR002014">
    <property type="entry name" value="VHS_dom"/>
</dbReference>
<dbReference type="AlphaFoldDB" id="A0A482WYA1"/>
<feature type="region of interest" description="Disordered" evidence="8">
    <location>
        <begin position="419"/>
        <end position="492"/>
    </location>
</feature>
<dbReference type="OrthoDB" id="10068368at2759"/>
<feature type="region of interest" description="Disordered" evidence="8">
    <location>
        <begin position="144"/>
        <end position="164"/>
    </location>
</feature>
<evidence type="ECO:0000313" key="12">
    <source>
        <dbReference type="Proteomes" id="UP000291343"/>
    </source>
</evidence>
<feature type="compositionally biased region" description="Polar residues" evidence="8">
    <location>
        <begin position="152"/>
        <end position="164"/>
    </location>
</feature>
<feature type="domain" description="SH3" evidence="9">
    <location>
        <begin position="210"/>
        <end position="269"/>
    </location>
</feature>
<feature type="compositionally biased region" description="Low complexity" evidence="8">
    <location>
        <begin position="471"/>
        <end position="492"/>
    </location>
</feature>
<dbReference type="SMR" id="A0A482WYA1"/>
<evidence type="ECO:0000256" key="4">
    <source>
        <dbReference type="ARBA" id="ARBA00022448"/>
    </source>
</evidence>
<evidence type="ECO:0000256" key="6">
    <source>
        <dbReference type="ARBA" id="ARBA00022927"/>
    </source>
</evidence>
<evidence type="ECO:0000256" key="3">
    <source>
        <dbReference type="ARBA" id="ARBA00022443"/>
    </source>
</evidence>
<sequence length="492" mass="54498">MGLFTPSTFEADVEKATNEKNVSEEWSVIMEVCDKIQEAPQHSKDYLKAIFKRLNHQDPHIVMQALSLLDACVNNCGKPFHLEVASRDFEVEFRKLVGKSQPKIVEKLKSLLKKWAEGDFKNDTQLTLIPSLYEKLVKEGVDFSQVDESKPKQSPQLKDPNAVSSQKEVEDIAKAIELSLQDTTISSVTKSGASGSSSLYPSTNIANSSSEGRKVRALYDFEAAEENELTFLAGEIILVLDDTDSSWWEGCNKRGKGLFPSNFVTDDLSVEPENTKVEKKSVQFNETVQVKTVKNLQPVEIDEAKIDRLSYLLHEADPEDDTNDSEQMLALEEEVNAMAPLIDTELERVDKKHAVLTQLSSKLVESLNIYYTLMREQPFVSKPPAATANSPFHQPQPHPPQVFNGPVSYPLPPEHYMMGPPPPGAQYPPMGPQSLPPQSAPNQPMSFPQSGLPEYIPPFPGAHSQHNLQQAGYTAGPPAANNPAAPTNSQHL</sequence>
<dbReference type="Gene3D" id="2.30.30.40">
    <property type="entry name" value="SH3 Domains"/>
    <property type="match status" value="1"/>
</dbReference>
<dbReference type="SUPFAM" id="SSF48464">
    <property type="entry name" value="ENTH/VHS domain"/>
    <property type="match status" value="1"/>
</dbReference>
<dbReference type="Gene3D" id="1.20.5.1940">
    <property type="match status" value="1"/>
</dbReference>
<feature type="compositionally biased region" description="Pro residues" evidence="8">
    <location>
        <begin position="419"/>
        <end position="439"/>
    </location>
</feature>
<name>A0A482WYA1_LAOST</name>
<dbReference type="CDD" id="cd03568">
    <property type="entry name" value="VHS_STAM"/>
    <property type="match status" value="1"/>
</dbReference>
<dbReference type="InterPro" id="IPR050670">
    <property type="entry name" value="STAM"/>
</dbReference>
<dbReference type="SUPFAM" id="SSF50044">
    <property type="entry name" value="SH3-domain"/>
    <property type="match status" value="1"/>
</dbReference>
<evidence type="ECO:0000256" key="7">
    <source>
        <dbReference type="PROSITE-ProRule" id="PRU00192"/>
    </source>
</evidence>
<dbReference type="PROSITE" id="PS50179">
    <property type="entry name" value="VHS"/>
    <property type="match status" value="1"/>
</dbReference>
<dbReference type="SMART" id="SM00288">
    <property type="entry name" value="VHS"/>
    <property type="match status" value="1"/>
</dbReference>
<dbReference type="Proteomes" id="UP000291343">
    <property type="component" value="Unassembled WGS sequence"/>
</dbReference>
<dbReference type="GO" id="GO:0043130">
    <property type="term" value="F:ubiquitin binding"/>
    <property type="evidence" value="ECO:0007669"/>
    <property type="project" value="InterPro"/>
</dbReference>
<feature type="region of interest" description="Disordered" evidence="8">
    <location>
        <begin position="382"/>
        <end position="405"/>
    </location>
</feature>
<dbReference type="FunCoup" id="A0A482WYA1">
    <property type="interactions" value="1129"/>
</dbReference>
<proteinExistence type="inferred from homology"/>
<dbReference type="STRING" id="195883.A0A482WYA1"/>
<keyword evidence="4" id="KW-0813">Transport</keyword>
<comment type="similarity">
    <text evidence="2">Belongs to the STAM family.</text>
</comment>
<keyword evidence="5" id="KW-0967">Endosome</keyword>
<dbReference type="EMBL" id="QKKF02022243">
    <property type="protein sequence ID" value="RZF38505.1"/>
    <property type="molecule type" value="Genomic_DNA"/>
</dbReference>
<dbReference type="SMART" id="SM00326">
    <property type="entry name" value="SH3"/>
    <property type="match status" value="1"/>
</dbReference>
<evidence type="ECO:0000259" key="10">
    <source>
        <dbReference type="PROSITE" id="PS50179"/>
    </source>
</evidence>
<evidence type="ECO:0000256" key="1">
    <source>
        <dbReference type="ARBA" id="ARBA00004177"/>
    </source>
</evidence>
<dbReference type="PROSITE" id="PS50002">
    <property type="entry name" value="SH3"/>
    <property type="match status" value="1"/>
</dbReference>
<dbReference type="InterPro" id="IPR001452">
    <property type="entry name" value="SH3_domain"/>
</dbReference>
<evidence type="ECO:0000313" key="11">
    <source>
        <dbReference type="EMBL" id="RZF38505.1"/>
    </source>
</evidence>
<reference evidence="11 12" key="1">
    <citation type="journal article" date="2017" name="Gigascience">
        <title>Genome sequence of the small brown planthopper, Laodelphax striatellus.</title>
        <authorList>
            <person name="Zhu J."/>
            <person name="Jiang F."/>
            <person name="Wang X."/>
            <person name="Yang P."/>
            <person name="Bao Y."/>
            <person name="Zhao W."/>
            <person name="Wang W."/>
            <person name="Lu H."/>
            <person name="Wang Q."/>
            <person name="Cui N."/>
            <person name="Li J."/>
            <person name="Chen X."/>
            <person name="Luo L."/>
            <person name="Yu J."/>
            <person name="Kang L."/>
            <person name="Cui F."/>
        </authorList>
    </citation>
    <scope>NUCLEOTIDE SEQUENCE [LARGE SCALE GENOMIC DNA]</scope>
    <source>
        <strain evidence="11">Lst14</strain>
    </source>
</reference>
<accession>A0A482WYA1</accession>
<comment type="subcellular location">
    <subcellularLocation>
        <location evidence="1">Endosome</location>
    </subcellularLocation>
</comment>
<feature type="domain" description="VHS" evidence="10">
    <location>
        <begin position="16"/>
        <end position="144"/>
    </location>
</feature>
<dbReference type="InterPro" id="IPR036028">
    <property type="entry name" value="SH3-like_dom_sf"/>
</dbReference>
<dbReference type="Pfam" id="PF00018">
    <property type="entry name" value="SH3_1"/>
    <property type="match status" value="1"/>
</dbReference>
<gene>
    <name evidence="11" type="ORF">LSTR_LSTR006100</name>
</gene>
<dbReference type="Pfam" id="PF00790">
    <property type="entry name" value="VHS"/>
    <property type="match status" value="1"/>
</dbReference>
<dbReference type="Gene3D" id="1.25.40.90">
    <property type="match status" value="1"/>
</dbReference>
<evidence type="ECO:0000256" key="2">
    <source>
        <dbReference type="ARBA" id="ARBA00009666"/>
    </source>
</evidence>
<evidence type="ECO:0000259" key="9">
    <source>
        <dbReference type="PROSITE" id="PS50002"/>
    </source>
</evidence>
<keyword evidence="3 7" id="KW-0728">SH3 domain</keyword>
<evidence type="ECO:0008006" key="13">
    <source>
        <dbReference type="Google" id="ProtNLM"/>
    </source>
</evidence>
<dbReference type="PANTHER" id="PTHR45929">
    <property type="entry name" value="JAK PATHWAY SIGNAL TRANSDUCTION ADAPTOR MOLECULE"/>
    <property type="match status" value="1"/>
</dbReference>
<evidence type="ECO:0000256" key="5">
    <source>
        <dbReference type="ARBA" id="ARBA00022753"/>
    </source>
</evidence>
<dbReference type="GO" id="GO:0033565">
    <property type="term" value="C:ESCRT-0 complex"/>
    <property type="evidence" value="ECO:0007669"/>
    <property type="project" value="TreeGrafter"/>
</dbReference>
<dbReference type="PANTHER" id="PTHR45929:SF3">
    <property type="entry name" value="JAK PATHWAY SIGNAL TRANSDUCTION ADAPTOR MOLECULE"/>
    <property type="match status" value="1"/>
</dbReference>
<organism evidence="11 12">
    <name type="scientific">Laodelphax striatellus</name>
    <name type="common">Small brown planthopper</name>
    <name type="synonym">Delphax striatella</name>
    <dbReference type="NCBI Taxonomy" id="195883"/>
    <lineage>
        <taxon>Eukaryota</taxon>
        <taxon>Metazoa</taxon>
        <taxon>Ecdysozoa</taxon>
        <taxon>Arthropoda</taxon>
        <taxon>Hexapoda</taxon>
        <taxon>Insecta</taxon>
        <taxon>Pterygota</taxon>
        <taxon>Neoptera</taxon>
        <taxon>Paraneoptera</taxon>
        <taxon>Hemiptera</taxon>
        <taxon>Auchenorrhyncha</taxon>
        <taxon>Fulgoroidea</taxon>
        <taxon>Delphacidae</taxon>
        <taxon>Criomorphinae</taxon>
        <taxon>Laodelphax</taxon>
    </lineage>
</organism>